<organism evidence="4 5">
    <name type="scientific">Nitrosomonas oligotropha</name>
    <dbReference type="NCBI Taxonomy" id="42354"/>
    <lineage>
        <taxon>Bacteria</taxon>
        <taxon>Pseudomonadati</taxon>
        <taxon>Pseudomonadota</taxon>
        <taxon>Betaproteobacteria</taxon>
        <taxon>Nitrosomonadales</taxon>
        <taxon>Nitrosomonadaceae</taxon>
        <taxon>Nitrosomonas</taxon>
    </lineage>
</organism>
<evidence type="ECO:0000313" key="5">
    <source>
        <dbReference type="Proteomes" id="UP000244128"/>
    </source>
</evidence>
<dbReference type="InterPro" id="IPR050077">
    <property type="entry name" value="LexA_repressor"/>
</dbReference>
<dbReference type="CDD" id="cd06529">
    <property type="entry name" value="S24_LexA-like"/>
    <property type="match status" value="1"/>
</dbReference>
<dbReference type="PANTHER" id="PTHR33516">
    <property type="entry name" value="LEXA REPRESSOR"/>
    <property type="match status" value="1"/>
</dbReference>
<dbReference type="Gene3D" id="2.10.109.10">
    <property type="entry name" value="Umud Fragment, subunit A"/>
    <property type="match status" value="1"/>
</dbReference>
<accession>A0A2T5I0T8</accession>
<reference evidence="4 5" key="1">
    <citation type="submission" date="2018-04" db="EMBL/GenBank/DDBJ databases">
        <title>Active sludge and wastewater microbial communities from Klosterneuburg, Austria.</title>
        <authorList>
            <person name="Wagner M."/>
        </authorList>
    </citation>
    <scope>NUCLEOTIDE SEQUENCE [LARGE SCALE GENOMIC DNA]</scope>
    <source>
        <strain evidence="4 5">Nm49</strain>
    </source>
</reference>
<dbReference type="SUPFAM" id="SSF51306">
    <property type="entry name" value="LexA/Signal peptidase"/>
    <property type="match status" value="1"/>
</dbReference>
<sequence>MSNRGGKRENAGRPRGQGKFGEPTVTMRIPESQMATIKDFLEALQRKKANAATTGDNGVSEIEADEFFIPEISDQPTLLPLFATKVAAGFPSPADDHVEKRLDVSEFLIDHAASTFFVTIKGDSMIDVGLLPEDKVVVDRSKTPSIGDIVLAVVDREFTIKILDHGANKMPRLLPANSTGAYKPIYIRPDTQFEIFGVVIGSFRRFK</sequence>
<feature type="region of interest" description="Disordered" evidence="1">
    <location>
        <begin position="1"/>
        <end position="26"/>
    </location>
</feature>
<proteinExistence type="predicted"/>
<feature type="compositionally biased region" description="Basic and acidic residues" evidence="1">
    <location>
        <begin position="1"/>
        <end position="12"/>
    </location>
</feature>
<dbReference type="EMBL" id="QAOI01000008">
    <property type="protein sequence ID" value="PTQ77376.1"/>
    <property type="molecule type" value="Genomic_DNA"/>
</dbReference>
<dbReference type="InterPro" id="IPR015927">
    <property type="entry name" value="Peptidase_S24_S26A/B/C"/>
</dbReference>
<gene>
    <name evidence="3" type="ORF">C8R26_10822</name>
    <name evidence="4" type="ORF">C8R26_10872</name>
</gene>
<dbReference type="NCBIfam" id="NF007621">
    <property type="entry name" value="PRK10276.1"/>
    <property type="match status" value="1"/>
</dbReference>
<protein>
    <submittedName>
        <fullName evidence="4">DNA polymerase V</fullName>
    </submittedName>
</protein>
<dbReference type="Proteomes" id="UP000244128">
    <property type="component" value="Unassembled WGS sequence"/>
</dbReference>
<evidence type="ECO:0000313" key="3">
    <source>
        <dbReference type="EMBL" id="PTQ77376.1"/>
    </source>
</evidence>
<dbReference type="Pfam" id="PF00717">
    <property type="entry name" value="Peptidase_S24"/>
    <property type="match status" value="1"/>
</dbReference>
<dbReference type="RefSeq" id="WP_107802956.1">
    <property type="nucleotide sequence ID" value="NZ_QAOI01000008.1"/>
</dbReference>
<dbReference type="InterPro" id="IPR036286">
    <property type="entry name" value="LexA/Signal_pep-like_sf"/>
</dbReference>
<evidence type="ECO:0000256" key="1">
    <source>
        <dbReference type="SAM" id="MobiDB-lite"/>
    </source>
</evidence>
<dbReference type="AlphaFoldDB" id="A0A2T5I0T8"/>
<evidence type="ECO:0000313" key="4">
    <source>
        <dbReference type="EMBL" id="PTQ77426.1"/>
    </source>
</evidence>
<dbReference type="InterPro" id="IPR039418">
    <property type="entry name" value="LexA-like"/>
</dbReference>
<evidence type="ECO:0000259" key="2">
    <source>
        <dbReference type="Pfam" id="PF00717"/>
    </source>
</evidence>
<name>A0A2T5I0T8_9PROT</name>
<comment type="caution">
    <text evidence="4">The sequence shown here is derived from an EMBL/GenBank/DDBJ whole genome shotgun (WGS) entry which is preliminary data.</text>
</comment>
<dbReference type="EMBL" id="QAOI01000008">
    <property type="protein sequence ID" value="PTQ77426.1"/>
    <property type="molecule type" value="Genomic_DNA"/>
</dbReference>
<dbReference type="PANTHER" id="PTHR33516:SF2">
    <property type="entry name" value="LEXA REPRESSOR-RELATED"/>
    <property type="match status" value="1"/>
</dbReference>
<feature type="domain" description="Peptidase S24/S26A/S26B/S26C" evidence="2">
    <location>
        <begin position="80"/>
        <end position="200"/>
    </location>
</feature>